<keyword evidence="1" id="KW-0812">Transmembrane</keyword>
<proteinExistence type="predicted"/>
<accession>A0A7K7JHH6</accession>
<feature type="non-terminal residue" evidence="2">
    <location>
        <position position="1"/>
    </location>
</feature>
<feature type="non-terminal residue" evidence="2">
    <location>
        <position position="101"/>
    </location>
</feature>
<evidence type="ECO:0000313" key="3">
    <source>
        <dbReference type="Proteomes" id="UP000521525"/>
    </source>
</evidence>
<organism evidence="2 3">
    <name type="scientific">Agelaius phoeniceus</name>
    <name type="common">Red-winged blackbird</name>
    <name type="synonym">Oriolus phoeniceus</name>
    <dbReference type="NCBI Taxonomy" id="39638"/>
    <lineage>
        <taxon>Eukaryota</taxon>
        <taxon>Metazoa</taxon>
        <taxon>Chordata</taxon>
        <taxon>Craniata</taxon>
        <taxon>Vertebrata</taxon>
        <taxon>Euteleostomi</taxon>
        <taxon>Archelosauria</taxon>
        <taxon>Archosauria</taxon>
        <taxon>Dinosauria</taxon>
        <taxon>Saurischia</taxon>
        <taxon>Theropoda</taxon>
        <taxon>Coelurosauria</taxon>
        <taxon>Aves</taxon>
        <taxon>Neognathae</taxon>
        <taxon>Neoaves</taxon>
        <taxon>Telluraves</taxon>
        <taxon>Australaves</taxon>
        <taxon>Passeriformes</taxon>
        <taxon>Passeroidea</taxon>
        <taxon>Icteridae</taxon>
        <taxon>Agelaius</taxon>
    </lineage>
</organism>
<dbReference type="Proteomes" id="UP000521525">
    <property type="component" value="Unassembled WGS sequence"/>
</dbReference>
<keyword evidence="3" id="KW-1185">Reference proteome</keyword>
<dbReference type="AlphaFoldDB" id="A0A7K7JHH6"/>
<evidence type="ECO:0000256" key="1">
    <source>
        <dbReference type="SAM" id="Phobius"/>
    </source>
</evidence>
<gene>
    <name evidence="2" type="primary">Cmtm6</name>
    <name evidence="2" type="ORF">AGEPHO_R00144</name>
</gene>
<keyword evidence="1" id="KW-1133">Transmembrane helix</keyword>
<dbReference type="EMBL" id="VZSP01000342">
    <property type="protein sequence ID" value="NWZ05815.1"/>
    <property type="molecule type" value="Genomic_DNA"/>
</dbReference>
<name>A0A7K7JHH6_AGEPH</name>
<sequence>MDGSPVYNQTTEPEAKRPRRLPLGCTLRHLRGWRLAVKVFQTIFSLVAVVCEELVEECANCSGLYFFEFISCSAFLLSLLILYVYCTDLYESLGEDKVQKL</sequence>
<reference evidence="2 3" key="1">
    <citation type="submission" date="2019-09" db="EMBL/GenBank/DDBJ databases">
        <title>Bird 10,000 Genomes (B10K) Project - Family phase.</title>
        <authorList>
            <person name="Zhang G."/>
        </authorList>
    </citation>
    <scope>NUCLEOTIDE SEQUENCE [LARGE SCALE GENOMIC DNA]</scope>
    <source>
        <strain evidence="2">OUT-0050</strain>
        <tissue evidence="2">Muscle</tissue>
    </source>
</reference>
<evidence type="ECO:0000313" key="2">
    <source>
        <dbReference type="EMBL" id="NWZ05815.1"/>
    </source>
</evidence>
<keyword evidence="1" id="KW-0472">Membrane</keyword>
<comment type="caution">
    <text evidence="2">The sequence shown here is derived from an EMBL/GenBank/DDBJ whole genome shotgun (WGS) entry which is preliminary data.</text>
</comment>
<feature type="transmembrane region" description="Helical" evidence="1">
    <location>
        <begin position="63"/>
        <end position="85"/>
    </location>
</feature>
<protein>
    <submittedName>
        <fullName evidence="2">CKLF6 protein</fullName>
    </submittedName>
</protein>